<organism evidence="2 3">
    <name type="scientific">Piloderma croceum (strain F 1598)</name>
    <dbReference type="NCBI Taxonomy" id="765440"/>
    <lineage>
        <taxon>Eukaryota</taxon>
        <taxon>Fungi</taxon>
        <taxon>Dikarya</taxon>
        <taxon>Basidiomycota</taxon>
        <taxon>Agaricomycotina</taxon>
        <taxon>Agaricomycetes</taxon>
        <taxon>Agaricomycetidae</taxon>
        <taxon>Atheliales</taxon>
        <taxon>Atheliaceae</taxon>
        <taxon>Piloderma</taxon>
    </lineage>
</organism>
<feature type="compositionally biased region" description="Low complexity" evidence="1">
    <location>
        <begin position="114"/>
        <end position="136"/>
    </location>
</feature>
<keyword evidence="3" id="KW-1185">Reference proteome</keyword>
<evidence type="ECO:0000313" key="2">
    <source>
        <dbReference type="EMBL" id="KIM75720.1"/>
    </source>
</evidence>
<reference evidence="2 3" key="1">
    <citation type="submission" date="2014-04" db="EMBL/GenBank/DDBJ databases">
        <authorList>
            <consortium name="DOE Joint Genome Institute"/>
            <person name="Kuo A."/>
            <person name="Tarkka M."/>
            <person name="Buscot F."/>
            <person name="Kohler A."/>
            <person name="Nagy L.G."/>
            <person name="Floudas D."/>
            <person name="Copeland A."/>
            <person name="Barry K.W."/>
            <person name="Cichocki N."/>
            <person name="Veneault-Fourrey C."/>
            <person name="LaButti K."/>
            <person name="Lindquist E.A."/>
            <person name="Lipzen A."/>
            <person name="Lundell T."/>
            <person name="Morin E."/>
            <person name="Murat C."/>
            <person name="Sun H."/>
            <person name="Tunlid A."/>
            <person name="Henrissat B."/>
            <person name="Grigoriev I.V."/>
            <person name="Hibbett D.S."/>
            <person name="Martin F."/>
            <person name="Nordberg H.P."/>
            <person name="Cantor M.N."/>
            <person name="Hua S.X."/>
        </authorList>
    </citation>
    <scope>NUCLEOTIDE SEQUENCE [LARGE SCALE GENOMIC DNA]</scope>
    <source>
        <strain evidence="2 3">F 1598</strain>
    </source>
</reference>
<feature type="compositionally biased region" description="Polar residues" evidence="1">
    <location>
        <begin position="1"/>
        <end position="10"/>
    </location>
</feature>
<feature type="compositionally biased region" description="Low complexity" evidence="1">
    <location>
        <begin position="177"/>
        <end position="187"/>
    </location>
</feature>
<feature type="region of interest" description="Disordered" evidence="1">
    <location>
        <begin position="1"/>
        <end position="51"/>
    </location>
</feature>
<dbReference type="Proteomes" id="UP000054166">
    <property type="component" value="Unassembled WGS sequence"/>
</dbReference>
<accession>A0A0C3ET68</accession>
<dbReference type="STRING" id="765440.A0A0C3ET68"/>
<dbReference type="EMBL" id="KN833043">
    <property type="protein sequence ID" value="KIM75720.1"/>
    <property type="molecule type" value="Genomic_DNA"/>
</dbReference>
<feature type="compositionally biased region" description="Polar residues" evidence="1">
    <location>
        <begin position="31"/>
        <end position="45"/>
    </location>
</feature>
<protein>
    <submittedName>
        <fullName evidence="2">Uncharacterized protein</fullName>
    </submittedName>
</protein>
<feature type="compositionally biased region" description="Basic and acidic residues" evidence="1">
    <location>
        <begin position="78"/>
        <end position="87"/>
    </location>
</feature>
<dbReference type="AlphaFoldDB" id="A0A0C3ET68"/>
<gene>
    <name evidence="2" type="ORF">PILCRDRAFT_13366</name>
</gene>
<feature type="region of interest" description="Disordered" evidence="1">
    <location>
        <begin position="66"/>
        <end position="233"/>
    </location>
</feature>
<feature type="compositionally biased region" description="Low complexity" evidence="1">
    <location>
        <begin position="92"/>
        <end position="103"/>
    </location>
</feature>
<evidence type="ECO:0000256" key="1">
    <source>
        <dbReference type="SAM" id="MobiDB-lite"/>
    </source>
</evidence>
<sequence length="233" mass="24615">MNLNILSPQTQHKRTSYLHHTPSPRPPHLNRPNNSNLRSPTSASPQIPAGMLTPCVNVPEFAILAGSPSPKQKLGGLVKKEPRDLGIARRNSVSSTSSSVHSSNGPPSNWDDNVSFYSNSSGPPSSYNSPSVSTFPIPRDPNSQSPPSGGIRLPLTDIASLQPQTPPSAGIPTSRKAATAPYYNNTYPTPPGSANGPGSHRRDITDQSTGWQNVPMADISPASEVGRQTTAAT</sequence>
<name>A0A0C3ET68_PILCF</name>
<evidence type="ECO:0000313" key="3">
    <source>
        <dbReference type="Proteomes" id="UP000054166"/>
    </source>
</evidence>
<reference evidence="3" key="2">
    <citation type="submission" date="2015-01" db="EMBL/GenBank/DDBJ databases">
        <title>Evolutionary Origins and Diversification of the Mycorrhizal Mutualists.</title>
        <authorList>
            <consortium name="DOE Joint Genome Institute"/>
            <consortium name="Mycorrhizal Genomics Consortium"/>
            <person name="Kohler A."/>
            <person name="Kuo A."/>
            <person name="Nagy L.G."/>
            <person name="Floudas D."/>
            <person name="Copeland A."/>
            <person name="Barry K.W."/>
            <person name="Cichocki N."/>
            <person name="Veneault-Fourrey C."/>
            <person name="LaButti K."/>
            <person name="Lindquist E.A."/>
            <person name="Lipzen A."/>
            <person name="Lundell T."/>
            <person name="Morin E."/>
            <person name="Murat C."/>
            <person name="Riley R."/>
            <person name="Ohm R."/>
            <person name="Sun H."/>
            <person name="Tunlid A."/>
            <person name="Henrissat B."/>
            <person name="Grigoriev I.V."/>
            <person name="Hibbett D.S."/>
            <person name="Martin F."/>
        </authorList>
    </citation>
    <scope>NUCLEOTIDE SEQUENCE [LARGE SCALE GENOMIC DNA]</scope>
    <source>
        <strain evidence="3">F 1598</strain>
    </source>
</reference>
<dbReference type="HOGENOM" id="CLU_1190288_0_0_1"/>
<dbReference type="InParanoid" id="A0A0C3ET68"/>
<proteinExistence type="predicted"/>